<dbReference type="Pfam" id="PF00392">
    <property type="entry name" value="GntR"/>
    <property type="match status" value="1"/>
</dbReference>
<organism evidence="5 6">
    <name type="scientific">Solirubrobacter pauli</name>
    <dbReference type="NCBI Taxonomy" id="166793"/>
    <lineage>
        <taxon>Bacteria</taxon>
        <taxon>Bacillati</taxon>
        <taxon>Actinomycetota</taxon>
        <taxon>Thermoleophilia</taxon>
        <taxon>Solirubrobacterales</taxon>
        <taxon>Solirubrobacteraceae</taxon>
        <taxon>Solirubrobacter</taxon>
    </lineage>
</organism>
<accession>A0A660L5G1</accession>
<dbReference type="InterPro" id="IPR000524">
    <property type="entry name" value="Tscrpt_reg_HTH_GntR"/>
</dbReference>
<keyword evidence="3" id="KW-0804">Transcription</keyword>
<dbReference type="EMBL" id="RBIL01000002">
    <property type="protein sequence ID" value="RKQ86820.1"/>
    <property type="molecule type" value="Genomic_DNA"/>
</dbReference>
<dbReference type="SUPFAM" id="SSF46785">
    <property type="entry name" value="Winged helix' DNA-binding domain"/>
    <property type="match status" value="1"/>
</dbReference>
<gene>
    <name evidence="5" type="ORF">C8N24_4835</name>
</gene>
<protein>
    <submittedName>
        <fullName evidence="5">GntR family transcriptional regulator</fullName>
    </submittedName>
</protein>
<dbReference type="GO" id="GO:0003677">
    <property type="term" value="F:DNA binding"/>
    <property type="evidence" value="ECO:0007669"/>
    <property type="project" value="UniProtKB-KW"/>
</dbReference>
<dbReference type="SUPFAM" id="SSF48008">
    <property type="entry name" value="GntR ligand-binding domain-like"/>
    <property type="match status" value="1"/>
</dbReference>
<keyword evidence="6" id="KW-1185">Reference proteome</keyword>
<dbReference type="InterPro" id="IPR036390">
    <property type="entry name" value="WH_DNA-bd_sf"/>
</dbReference>
<comment type="caution">
    <text evidence="5">The sequence shown here is derived from an EMBL/GenBank/DDBJ whole genome shotgun (WGS) entry which is preliminary data.</text>
</comment>
<name>A0A660L5G1_9ACTN</name>
<dbReference type="PRINTS" id="PR00035">
    <property type="entry name" value="HTHGNTR"/>
</dbReference>
<sequence length="234" mass="25403">MPEAPSLGDQLLARTPTDALEVPSLTDATASVGQLTYNALRGAILAMDVYASTADLRLDEKRLAAELGVSRTPVREALARLEHEGLVRIRPRRGVDILRKSKAEVVEMLIAWGALEAAAARLACERASDAELRELAEPAGTGRLDEYSRENLRLHARIVELGHSTVLTGMADNLLAHVRGIVTAERDPGDPLLVDHGPIVTALHERDADRAERLVREHSLRLADDVEATITQLG</sequence>
<evidence type="ECO:0000259" key="4">
    <source>
        <dbReference type="PROSITE" id="PS50949"/>
    </source>
</evidence>
<dbReference type="PROSITE" id="PS50949">
    <property type="entry name" value="HTH_GNTR"/>
    <property type="match status" value="1"/>
</dbReference>
<evidence type="ECO:0000256" key="3">
    <source>
        <dbReference type="ARBA" id="ARBA00023163"/>
    </source>
</evidence>
<dbReference type="Gene3D" id="1.10.10.10">
    <property type="entry name" value="Winged helix-like DNA-binding domain superfamily/Winged helix DNA-binding domain"/>
    <property type="match status" value="1"/>
</dbReference>
<dbReference type="InterPro" id="IPR008920">
    <property type="entry name" value="TF_FadR/GntR_C"/>
</dbReference>
<keyword evidence="2" id="KW-0238">DNA-binding</keyword>
<dbReference type="Proteomes" id="UP000278962">
    <property type="component" value="Unassembled WGS sequence"/>
</dbReference>
<proteinExistence type="predicted"/>
<dbReference type="SMART" id="SM00345">
    <property type="entry name" value="HTH_GNTR"/>
    <property type="match status" value="1"/>
</dbReference>
<dbReference type="Pfam" id="PF07729">
    <property type="entry name" value="FCD"/>
    <property type="match status" value="1"/>
</dbReference>
<feature type="domain" description="HTH gntR-type" evidence="4">
    <location>
        <begin position="30"/>
        <end position="100"/>
    </location>
</feature>
<evidence type="ECO:0000313" key="6">
    <source>
        <dbReference type="Proteomes" id="UP000278962"/>
    </source>
</evidence>
<dbReference type="Gene3D" id="1.20.120.530">
    <property type="entry name" value="GntR ligand-binding domain-like"/>
    <property type="match status" value="1"/>
</dbReference>
<reference evidence="5 6" key="1">
    <citation type="submission" date="2018-10" db="EMBL/GenBank/DDBJ databases">
        <title>Genomic Encyclopedia of Archaeal and Bacterial Type Strains, Phase II (KMG-II): from individual species to whole genera.</title>
        <authorList>
            <person name="Goeker M."/>
        </authorList>
    </citation>
    <scope>NUCLEOTIDE SEQUENCE [LARGE SCALE GENOMIC DNA]</scope>
    <source>
        <strain evidence="5 6">DSM 14954</strain>
    </source>
</reference>
<dbReference type="AlphaFoldDB" id="A0A660L5G1"/>
<dbReference type="InterPro" id="IPR036388">
    <property type="entry name" value="WH-like_DNA-bd_sf"/>
</dbReference>
<dbReference type="RefSeq" id="WP_121254876.1">
    <property type="nucleotide sequence ID" value="NZ_RBIL01000002.1"/>
</dbReference>
<dbReference type="InterPro" id="IPR011711">
    <property type="entry name" value="GntR_C"/>
</dbReference>
<keyword evidence="1" id="KW-0805">Transcription regulation</keyword>
<evidence type="ECO:0000256" key="2">
    <source>
        <dbReference type="ARBA" id="ARBA00023125"/>
    </source>
</evidence>
<evidence type="ECO:0000313" key="5">
    <source>
        <dbReference type="EMBL" id="RKQ86820.1"/>
    </source>
</evidence>
<dbReference type="PANTHER" id="PTHR43537:SF49">
    <property type="entry name" value="TRANSCRIPTIONAL REGULATORY PROTEIN"/>
    <property type="match status" value="1"/>
</dbReference>
<dbReference type="GO" id="GO:0003700">
    <property type="term" value="F:DNA-binding transcription factor activity"/>
    <property type="evidence" value="ECO:0007669"/>
    <property type="project" value="InterPro"/>
</dbReference>
<dbReference type="PANTHER" id="PTHR43537">
    <property type="entry name" value="TRANSCRIPTIONAL REGULATOR, GNTR FAMILY"/>
    <property type="match status" value="1"/>
</dbReference>
<evidence type="ECO:0000256" key="1">
    <source>
        <dbReference type="ARBA" id="ARBA00023015"/>
    </source>
</evidence>
<dbReference type="SMART" id="SM00895">
    <property type="entry name" value="FCD"/>
    <property type="match status" value="1"/>
</dbReference>
<dbReference type="OrthoDB" id="3267569at2"/>